<dbReference type="PRINTS" id="PR00081">
    <property type="entry name" value="GDHRDH"/>
</dbReference>
<dbReference type="InterPro" id="IPR020904">
    <property type="entry name" value="Sc_DH/Rdtase_CS"/>
</dbReference>
<evidence type="ECO:0000313" key="4">
    <source>
        <dbReference type="Proteomes" id="UP001589894"/>
    </source>
</evidence>
<keyword evidence="4" id="KW-1185">Reference proteome</keyword>
<evidence type="ECO:0000256" key="2">
    <source>
        <dbReference type="ARBA" id="ARBA00023002"/>
    </source>
</evidence>
<dbReference type="CDD" id="cd05233">
    <property type="entry name" value="SDR_c"/>
    <property type="match status" value="1"/>
</dbReference>
<name>A0ABV6NY44_9ACTN</name>
<comment type="similarity">
    <text evidence="1">Belongs to the short-chain dehydrogenases/reductases (SDR) family.</text>
</comment>
<dbReference type="InterPro" id="IPR002347">
    <property type="entry name" value="SDR_fam"/>
</dbReference>
<organism evidence="3 4">
    <name type="scientific">Plantactinospora siamensis</name>
    <dbReference type="NCBI Taxonomy" id="555372"/>
    <lineage>
        <taxon>Bacteria</taxon>
        <taxon>Bacillati</taxon>
        <taxon>Actinomycetota</taxon>
        <taxon>Actinomycetes</taxon>
        <taxon>Micromonosporales</taxon>
        <taxon>Micromonosporaceae</taxon>
        <taxon>Plantactinospora</taxon>
    </lineage>
</organism>
<dbReference type="PANTHER" id="PTHR43391">
    <property type="entry name" value="RETINOL DEHYDROGENASE-RELATED"/>
    <property type="match status" value="1"/>
</dbReference>
<dbReference type="Proteomes" id="UP001589894">
    <property type="component" value="Unassembled WGS sequence"/>
</dbReference>
<reference evidence="3 4" key="1">
    <citation type="submission" date="2024-09" db="EMBL/GenBank/DDBJ databases">
        <authorList>
            <person name="Sun Q."/>
            <person name="Mori K."/>
        </authorList>
    </citation>
    <scope>NUCLEOTIDE SEQUENCE [LARGE SCALE GENOMIC DNA]</scope>
    <source>
        <strain evidence="3 4">TBRC 2205</strain>
    </source>
</reference>
<dbReference type="Gene3D" id="3.40.50.720">
    <property type="entry name" value="NAD(P)-binding Rossmann-like Domain"/>
    <property type="match status" value="1"/>
</dbReference>
<sequence>MRPGGKIVVVTGGAGGIGAALAGRFAAEGAEAVLVADLDGAAATEVADRIGSAATAAAVDVTDEAQVADLVATAERRWGRIDLFCANAGVTSGVGLDAPAQTWQRTWAVNVLAHVYSARAVLPGMLERGEGYLLHTCSAAGLLTAVGDAPYSVTKHAAVGFAEWLAVTYGDRGIRVSALCPQGVDTPMLTDGLAAGHVGARVTAASGAVLAPADVAAAVLDGLAAERFLILPHPEVAEYARRKAADPDGWLAAMRGLSRRFDGESGAAQTG</sequence>
<dbReference type="GO" id="GO:0016491">
    <property type="term" value="F:oxidoreductase activity"/>
    <property type="evidence" value="ECO:0007669"/>
    <property type="project" value="UniProtKB-KW"/>
</dbReference>
<comment type="caution">
    <text evidence="3">The sequence shown here is derived from an EMBL/GenBank/DDBJ whole genome shotgun (WGS) entry which is preliminary data.</text>
</comment>
<dbReference type="RefSeq" id="WP_377338410.1">
    <property type="nucleotide sequence ID" value="NZ_JBHLUE010000009.1"/>
</dbReference>
<proteinExistence type="inferred from homology"/>
<dbReference type="EC" id="1.-.-.-" evidence="3"/>
<evidence type="ECO:0000313" key="3">
    <source>
        <dbReference type="EMBL" id="MFC0564978.1"/>
    </source>
</evidence>
<evidence type="ECO:0000256" key="1">
    <source>
        <dbReference type="ARBA" id="ARBA00006484"/>
    </source>
</evidence>
<dbReference type="EMBL" id="JBHLUE010000009">
    <property type="protein sequence ID" value="MFC0564978.1"/>
    <property type="molecule type" value="Genomic_DNA"/>
</dbReference>
<dbReference type="InterPro" id="IPR036291">
    <property type="entry name" value="NAD(P)-bd_dom_sf"/>
</dbReference>
<dbReference type="SUPFAM" id="SSF51735">
    <property type="entry name" value="NAD(P)-binding Rossmann-fold domains"/>
    <property type="match status" value="1"/>
</dbReference>
<gene>
    <name evidence="3" type="ORF">ACFFHU_12645</name>
</gene>
<dbReference type="Pfam" id="PF00106">
    <property type="entry name" value="adh_short"/>
    <property type="match status" value="1"/>
</dbReference>
<dbReference type="PROSITE" id="PS00061">
    <property type="entry name" value="ADH_SHORT"/>
    <property type="match status" value="1"/>
</dbReference>
<protein>
    <submittedName>
        <fullName evidence="3">SDR family oxidoreductase</fullName>
        <ecNumber evidence="3">1.-.-.-</ecNumber>
    </submittedName>
</protein>
<dbReference type="PANTHER" id="PTHR43391:SF26">
    <property type="entry name" value="BLL7251 PROTEIN"/>
    <property type="match status" value="1"/>
</dbReference>
<accession>A0ABV6NY44</accession>
<keyword evidence="2 3" id="KW-0560">Oxidoreductase</keyword>